<keyword evidence="3" id="KW-1185">Reference proteome</keyword>
<evidence type="ECO:0000259" key="1">
    <source>
        <dbReference type="PROSITE" id="PS51186"/>
    </source>
</evidence>
<dbReference type="EMBL" id="JAPDDR010000001">
    <property type="protein sequence ID" value="MCW1912272.1"/>
    <property type="molecule type" value="Genomic_DNA"/>
</dbReference>
<organism evidence="2 3">
    <name type="scientific">Luteolibacter rhizosphaerae</name>
    <dbReference type="NCBI Taxonomy" id="2989719"/>
    <lineage>
        <taxon>Bacteria</taxon>
        <taxon>Pseudomonadati</taxon>
        <taxon>Verrucomicrobiota</taxon>
        <taxon>Verrucomicrobiia</taxon>
        <taxon>Verrucomicrobiales</taxon>
        <taxon>Verrucomicrobiaceae</taxon>
        <taxon>Luteolibacter</taxon>
    </lineage>
</organism>
<dbReference type="CDD" id="cd04301">
    <property type="entry name" value="NAT_SF"/>
    <property type="match status" value="1"/>
</dbReference>
<feature type="domain" description="N-acetyltransferase" evidence="1">
    <location>
        <begin position="1"/>
        <end position="142"/>
    </location>
</feature>
<name>A0ABT3FXY1_9BACT</name>
<protein>
    <submittedName>
        <fullName evidence="2">GNAT family N-acetyltransferase</fullName>
    </submittedName>
</protein>
<sequence>MTIRLASIEDHAALAGIFLSVRRSTFVWEDPASFQLDDFASATEGELIHVAETAENGIVGFISLWEPEQFVHHLFIANGHRGKGIGRALLDDLARRQPGPFRLKCVAGNSVALSFYKRSGWAQIGEGETDGRPYLLMELSKTDESTLSSPST</sequence>
<gene>
    <name evidence="2" type="ORF">OJ996_01725</name>
</gene>
<dbReference type="SUPFAM" id="SSF55729">
    <property type="entry name" value="Acyl-CoA N-acyltransferases (Nat)"/>
    <property type="match status" value="1"/>
</dbReference>
<proteinExistence type="predicted"/>
<dbReference type="InterPro" id="IPR016181">
    <property type="entry name" value="Acyl_CoA_acyltransferase"/>
</dbReference>
<dbReference type="PROSITE" id="PS51186">
    <property type="entry name" value="GNAT"/>
    <property type="match status" value="1"/>
</dbReference>
<dbReference type="Proteomes" id="UP001165653">
    <property type="component" value="Unassembled WGS sequence"/>
</dbReference>
<dbReference type="Pfam" id="PF13673">
    <property type="entry name" value="Acetyltransf_10"/>
    <property type="match status" value="1"/>
</dbReference>
<dbReference type="InterPro" id="IPR000182">
    <property type="entry name" value="GNAT_dom"/>
</dbReference>
<dbReference type="Gene3D" id="3.40.630.30">
    <property type="match status" value="1"/>
</dbReference>
<reference evidence="2" key="1">
    <citation type="submission" date="2022-10" db="EMBL/GenBank/DDBJ databases">
        <title>Luteolibacter sp. GHJ8, whole genome shotgun sequencing project.</title>
        <authorList>
            <person name="Zhao G."/>
            <person name="Shen L."/>
        </authorList>
    </citation>
    <scope>NUCLEOTIDE SEQUENCE</scope>
    <source>
        <strain evidence="2">GHJ8</strain>
    </source>
</reference>
<accession>A0ABT3FXY1</accession>
<evidence type="ECO:0000313" key="3">
    <source>
        <dbReference type="Proteomes" id="UP001165653"/>
    </source>
</evidence>
<evidence type="ECO:0000313" key="2">
    <source>
        <dbReference type="EMBL" id="MCW1912272.1"/>
    </source>
</evidence>
<comment type="caution">
    <text evidence="2">The sequence shown here is derived from an EMBL/GenBank/DDBJ whole genome shotgun (WGS) entry which is preliminary data.</text>
</comment>
<dbReference type="RefSeq" id="WP_264510526.1">
    <property type="nucleotide sequence ID" value="NZ_JAPDDR010000001.1"/>
</dbReference>